<sequence>MIKAVLLIGGKRYDVTDHLKNWEDVEISAKRKDLGGVVRSFSNKFEFVKGAYDLLEAEYLSNYTKASAILVIGVLNDSWGYNEKFRCKLDFSTYQSDGYTISINAIDDSVASIINANKSQVYDIPVSELKEDTLYYDRMNLNNRVEFGVNPNDPKNEQTDPDIYPIEYTGNYLFPLIYMDTNFPVKNKIEVFDNDGYVENSNDVTPLIKAISDIKIVFRLDFKIRQVEVGVDQQAIYPELLLWLFDKNGVRQTSTKIGYFDGDNDIHIDYQYTVLMRPGDYISLFIDSKTLQTLHAKVFDVKEISVSYIGRNKPVEIDTFSPKKLLSSLLSRMGVSLSGDIVSGSMPIPWMMAAESVRGIKDAKVHTSFSKFCDFAKALMGYDYEILDNSVRFRHMNDFFVNETKVLDHVSNMELSVDESLIYSGVEIGFDKQDYDEINGRDEFHFKSSFSTGLDIKDNILSLISPYRADCYGLEFLANERDEESKDTDSDNDIFIVHAREDGDRLVLIREENGGAIYAVTGALFPDTIFNASYSPRNMLLVNKERLGICTDYLSFTASDGNSSISIGGVSETLPISLPVNDRRIRIDKVSLETPGLSPFLGNYRGKLSFSYAGRSYEGWVSEITEKIGKPQTTTYSLILSKIT</sequence>
<dbReference type="AlphaFoldDB" id="A0A4S2EEF8"/>
<name>A0A4S2EEF8_PARDI</name>
<protein>
    <submittedName>
        <fullName evidence="1">Uncharacterized protein</fullName>
    </submittedName>
</protein>
<comment type="caution">
    <text evidence="1">The sequence shown here is derived from an EMBL/GenBank/DDBJ whole genome shotgun (WGS) entry which is preliminary data.</text>
</comment>
<dbReference type="EMBL" id="SRYM01000078">
    <property type="protein sequence ID" value="TGY54146.1"/>
    <property type="molecule type" value="Genomic_DNA"/>
</dbReference>
<gene>
    <name evidence="1" type="ORF">E5342_17810</name>
</gene>
<dbReference type="RefSeq" id="WP_135959980.1">
    <property type="nucleotide sequence ID" value="NZ_SRYM01000078.1"/>
</dbReference>
<accession>A0A4S2EEF8</accession>
<evidence type="ECO:0000313" key="2">
    <source>
        <dbReference type="Proteomes" id="UP000310032"/>
    </source>
</evidence>
<evidence type="ECO:0000313" key="1">
    <source>
        <dbReference type="EMBL" id="TGY54146.1"/>
    </source>
</evidence>
<organism evidence="1 2">
    <name type="scientific">Parabacteroides distasonis</name>
    <dbReference type="NCBI Taxonomy" id="823"/>
    <lineage>
        <taxon>Bacteria</taxon>
        <taxon>Pseudomonadati</taxon>
        <taxon>Bacteroidota</taxon>
        <taxon>Bacteroidia</taxon>
        <taxon>Bacteroidales</taxon>
        <taxon>Tannerellaceae</taxon>
        <taxon>Parabacteroides</taxon>
    </lineage>
</organism>
<dbReference type="Proteomes" id="UP000310032">
    <property type="component" value="Unassembled WGS sequence"/>
</dbReference>
<proteinExistence type="predicted"/>
<reference evidence="1 2" key="1">
    <citation type="submission" date="2019-04" db="EMBL/GenBank/DDBJ databases">
        <title>Microbes associate with the intestines of laboratory mice.</title>
        <authorList>
            <person name="Navarre W."/>
            <person name="Wong E."/>
            <person name="Huang K."/>
            <person name="Tropini C."/>
            <person name="Ng K."/>
            <person name="Yu B."/>
        </authorList>
    </citation>
    <scope>NUCLEOTIDE SEQUENCE [LARGE SCALE GENOMIC DNA]</scope>
    <source>
        <strain evidence="1 2">NM39_I3</strain>
    </source>
</reference>